<comment type="subcellular location">
    <subcellularLocation>
        <location evidence="1">Endomembrane system</location>
        <topology evidence="1">Multi-pass membrane protein</topology>
    </subcellularLocation>
</comment>
<evidence type="ECO:0000256" key="2">
    <source>
        <dbReference type="ARBA" id="ARBA00022692"/>
    </source>
</evidence>
<dbReference type="PANTHER" id="PTHR12714:SF24">
    <property type="entry name" value="SLR1182 PROTEIN"/>
    <property type="match status" value="1"/>
</dbReference>
<evidence type="ECO:0000256" key="4">
    <source>
        <dbReference type="ARBA" id="ARBA00023136"/>
    </source>
</evidence>
<dbReference type="Pfam" id="PF04191">
    <property type="entry name" value="PEMT"/>
    <property type="match status" value="1"/>
</dbReference>
<dbReference type="GO" id="GO:0008168">
    <property type="term" value="F:methyltransferase activity"/>
    <property type="evidence" value="ECO:0007669"/>
    <property type="project" value="UniProtKB-KW"/>
</dbReference>
<feature type="transmembrane region" description="Helical" evidence="5">
    <location>
        <begin position="20"/>
        <end position="41"/>
    </location>
</feature>
<dbReference type="GO" id="GO:0012505">
    <property type="term" value="C:endomembrane system"/>
    <property type="evidence" value="ECO:0007669"/>
    <property type="project" value="UniProtKB-SubCell"/>
</dbReference>
<evidence type="ECO:0000313" key="6">
    <source>
        <dbReference type="EMBL" id="NNU42415.1"/>
    </source>
</evidence>
<dbReference type="PANTHER" id="PTHR12714">
    <property type="entry name" value="PROTEIN-S ISOPRENYLCYSTEINE O-METHYLTRANSFERASE"/>
    <property type="match status" value="1"/>
</dbReference>
<keyword evidence="6" id="KW-0489">Methyltransferase</keyword>
<reference evidence="6 7" key="1">
    <citation type="submission" date="2020-05" db="EMBL/GenBank/DDBJ databases">
        <authorList>
            <person name="Khan S.A."/>
            <person name="Jeon C.O."/>
            <person name="Chun B.H."/>
        </authorList>
    </citation>
    <scope>NUCLEOTIDE SEQUENCE [LARGE SCALE GENOMIC DNA]</scope>
    <source>
        <strain evidence="6 7">B156</strain>
    </source>
</reference>
<evidence type="ECO:0000256" key="3">
    <source>
        <dbReference type="ARBA" id="ARBA00022989"/>
    </source>
</evidence>
<dbReference type="Gene3D" id="1.20.120.1630">
    <property type="match status" value="1"/>
</dbReference>
<keyword evidence="3 5" id="KW-1133">Transmembrane helix</keyword>
<organism evidence="6 7">
    <name type="scientific">Ramlibacter montanisoli</name>
    <dbReference type="NCBI Taxonomy" id="2732512"/>
    <lineage>
        <taxon>Bacteria</taxon>
        <taxon>Pseudomonadati</taxon>
        <taxon>Pseudomonadota</taxon>
        <taxon>Betaproteobacteria</taxon>
        <taxon>Burkholderiales</taxon>
        <taxon>Comamonadaceae</taxon>
        <taxon>Ramlibacter</taxon>
    </lineage>
</organism>
<comment type="caution">
    <text evidence="6">The sequence shown here is derived from an EMBL/GenBank/DDBJ whole genome shotgun (WGS) entry which is preliminary data.</text>
</comment>
<dbReference type="EMBL" id="JABFCS010000001">
    <property type="protein sequence ID" value="NNU42415.1"/>
    <property type="molecule type" value="Genomic_DNA"/>
</dbReference>
<keyword evidence="6" id="KW-0808">Transferase</keyword>
<sequence length="133" mass="14621">MKLYAMAAGVTLDPSAWRMVAGVALSQASAGVVLAAAASMFRARTTINPFSPNRASSLVTGGIFRVSRNPMYLSLLLLLVAYAVRLDSPLVWLGPIAFVGYVNRFQIGPEERALKAKFGEAYLRYRSHTRRWL</sequence>
<keyword evidence="2 5" id="KW-0812">Transmembrane</keyword>
<keyword evidence="4 5" id="KW-0472">Membrane</keyword>
<evidence type="ECO:0000256" key="5">
    <source>
        <dbReference type="SAM" id="Phobius"/>
    </source>
</evidence>
<keyword evidence="7" id="KW-1185">Reference proteome</keyword>
<evidence type="ECO:0000256" key="1">
    <source>
        <dbReference type="ARBA" id="ARBA00004127"/>
    </source>
</evidence>
<reference evidence="6 7" key="2">
    <citation type="submission" date="2020-06" db="EMBL/GenBank/DDBJ databases">
        <title>Ramlibacter rhizophilus sp. nov., isolated from rhizosphere soil of national flower Mugunghwa from South Korea.</title>
        <authorList>
            <person name="Zheng-Fei Y."/>
            <person name="Huan T."/>
        </authorList>
    </citation>
    <scope>NUCLEOTIDE SEQUENCE [LARGE SCALE GENOMIC DNA]</scope>
    <source>
        <strain evidence="6 7">B156</strain>
    </source>
</reference>
<dbReference type="Proteomes" id="UP000552954">
    <property type="component" value="Unassembled WGS sequence"/>
</dbReference>
<protein>
    <submittedName>
        <fullName evidence="6">Isoprenylcysteine carboxylmethyltransferase family protein</fullName>
    </submittedName>
</protein>
<gene>
    <name evidence="6" type="ORF">HK415_03425</name>
</gene>
<evidence type="ECO:0000313" key="7">
    <source>
        <dbReference type="Proteomes" id="UP000552954"/>
    </source>
</evidence>
<dbReference type="InterPro" id="IPR007318">
    <property type="entry name" value="Phopholipid_MeTrfase"/>
</dbReference>
<proteinExistence type="predicted"/>
<accession>A0A849KBM9</accession>
<dbReference type="GO" id="GO:0032259">
    <property type="term" value="P:methylation"/>
    <property type="evidence" value="ECO:0007669"/>
    <property type="project" value="UniProtKB-KW"/>
</dbReference>
<dbReference type="AlphaFoldDB" id="A0A849KBM9"/>
<name>A0A849KBM9_9BURK</name>